<name>A0A0A9TCN1_ARUDO</name>
<protein>
    <submittedName>
        <fullName evidence="2">Uncharacterized protein</fullName>
    </submittedName>
</protein>
<accession>A0A0A9TCN1</accession>
<evidence type="ECO:0000256" key="1">
    <source>
        <dbReference type="SAM" id="MobiDB-lite"/>
    </source>
</evidence>
<feature type="region of interest" description="Disordered" evidence="1">
    <location>
        <begin position="1"/>
        <end position="25"/>
    </location>
</feature>
<evidence type="ECO:0000313" key="2">
    <source>
        <dbReference type="EMBL" id="JAD36140.1"/>
    </source>
</evidence>
<feature type="compositionally biased region" description="Basic residues" evidence="1">
    <location>
        <begin position="8"/>
        <end position="25"/>
    </location>
</feature>
<proteinExistence type="predicted"/>
<dbReference type="AlphaFoldDB" id="A0A0A9TCN1"/>
<reference evidence="2" key="2">
    <citation type="journal article" date="2015" name="Data Brief">
        <title>Shoot transcriptome of the giant reed, Arundo donax.</title>
        <authorList>
            <person name="Barrero R.A."/>
            <person name="Guerrero F.D."/>
            <person name="Moolhuijzen P."/>
            <person name="Goolsby J.A."/>
            <person name="Tidwell J."/>
            <person name="Bellgard S.E."/>
            <person name="Bellgard M.I."/>
        </authorList>
    </citation>
    <scope>NUCLEOTIDE SEQUENCE</scope>
    <source>
        <tissue evidence="2">Shoot tissue taken approximately 20 cm above the soil surface</tissue>
    </source>
</reference>
<dbReference type="EMBL" id="GBRH01261755">
    <property type="protein sequence ID" value="JAD36140.1"/>
    <property type="molecule type" value="Transcribed_RNA"/>
</dbReference>
<reference evidence="2" key="1">
    <citation type="submission" date="2014-09" db="EMBL/GenBank/DDBJ databases">
        <authorList>
            <person name="Magalhaes I.L.F."/>
            <person name="Oliveira U."/>
            <person name="Santos F.R."/>
            <person name="Vidigal T.H.D.A."/>
            <person name="Brescovit A.D."/>
            <person name="Santos A.J."/>
        </authorList>
    </citation>
    <scope>NUCLEOTIDE SEQUENCE</scope>
    <source>
        <tissue evidence="2">Shoot tissue taken approximately 20 cm above the soil surface</tissue>
    </source>
</reference>
<organism evidence="2">
    <name type="scientific">Arundo donax</name>
    <name type="common">Giant reed</name>
    <name type="synonym">Donax arundinaceus</name>
    <dbReference type="NCBI Taxonomy" id="35708"/>
    <lineage>
        <taxon>Eukaryota</taxon>
        <taxon>Viridiplantae</taxon>
        <taxon>Streptophyta</taxon>
        <taxon>Embryophyta</taxon>
        <taxon>Tracheophyta</taxon>
        <taxon>Spermatophyta</taxon>
        <taxon>Magnoliopsida</taxon>
        <taxon>Liliopsida</taxon>
        <taxon>Poales</taxon>
        <taxon>Poaceae</taxon>
        <taxon>PACMAD clade</taxon>
        <taxon>Arundinoideae</taxon>
        <taxon>Arundineae</taxon>
        <taxon>Arundo</taxon>
    </lineage>
</organism>
<sequence length="25" mass="2898">MVTQHSSLSKKKVPHLPTRHKSRQS</sequence>